<keyword evidence="4" id="KW-0158">Chromosome</keyword>
<dbReference type="InterPro" id="IPR036187">
    <property type="entry name" value="DNA_mismatch_repair_MutS_sf"/>
</dbReference>
<dbReference type="GO" id="GO:0140664">
    <property type="term" value="F:ATP-dependent DNA damage sensor activity"/>
    <property type="evidence" value="ECO:0007669"/>
    <property type="project" value="InterPro"/>
</dbReference>
<sequence>MTRGASRTRSRRSSNRPSSSTISTYRAPRQFVSRSSRRGAASGPISTPTISQRQDAIANRSSEQVFGGREARHTSSAFWQSHDQACSSPTVADSISLAVDEDCDSLQEEVIMAIDLRDGATMGCAYFATADGLLFLSEDIPAADTSTAEQFVLHCQPTTLLVSARAPEHLLVSLEKLAAPDNVEELRHFILRAMPSSEFSPVTARDMLVALQTSSSPEPSAIYSQPGSGLLSGEMLEVMGADHPQESVIMRSLRLSSYIDLDSVSSLTCAGTVLAELQRRRASCFCSSGENLGAVFQVRSVKMFSLAENVSINADTFRALQIIQSETHPNSQSLGTDPNGSGAKENLSIYGLLHYLASSPQGRRRLRQLMLRPTRDIKTITERQHTIAALLQPENAGATRQAVSALRKIRNVGVAMSQLQKGADNRQFLGRGVWATLRRFSIHALKLREIVGSLSGFDSVGFFRQVASGIEIAPLVAVGDAISRTIDFDESESRQRTSVRSGIDPQLDELKRWYDGLDNLLTEVVSRLNQSLPQWARHYVRSCVFLPQLGFLVVVDLDPMTGHGRYEGEGADDDPWDKLFATHETVYYKNSYMKDLDDQYGDMYCEIGGKGWSLPGGVRFFSRLTEQLTDREVEIIHQLAAVVLGHETPLLAASEVCGEFDALLALALGAEKYKWAAPQMTEENILKIENGRHPLQELVVPLFVPNDCDIHGGDPSESDQNDSGHVLALTGPNHSGKSVYLKQVAIIVYLAHVGSFVPADGAVIGVTDKILTRISTRESVCRTESAFAIDLKQVAQTMRCSTPQSLVLIDEFGKGTNPDDGAGLLAAMLDHFLAQGPWAPKLLIATHFHEVFEGRYLGQHSGLALAQMDIRTCWDANQPEDQVIYLFRLTQGYNTSSFGGRCAALNGVPNAIVEHAGAISRLLIRNEDLASALERPSQEEVQRLAIAENVARQFLQADFRGDANAHGKESHPNIRSALLAILSAEN</sequence>
<dbReference type="GO" id="GO:0005524">
    <property type="term" value="F:ATP binding"/>
    <property type="evidence" value="ECO:0007669"/>
    <property type="project" value="UniProtKB-KW"/>
</dbReference>
<evidence type="ECO:0000256" key="3">
    <source>
        <dbReference type="ARBA" id="ARBA00006271"/>
    </source>
</evidence>
<dbReference type="InterPro" id="IPR007696">
    <property type="entry name" value="DNA_mismatch_repair_MutS_core"/>
</dbReference>
<dbReference type="SMART" id="SM00534">
    <property type="entry name" value="MUTSac"/>
    <property type="match status" value="1"/>
</dbReference>
<proteinExistence type="inferred from homology"/>
<evidence type="ECO:0000256" key="4">
    <source>
        <dbReference type="ARBA" id="ARBA00022454"/>
    </source>
</evidence>
<dbReference type="CDD" id="cd03281">
    <property type="entry name" value="ABC_MSH5_euk"/>
    <property type="match status" value="1"/>
</dbReference>
<evidence type="ECO:0000256" key="2">
    <source>
        <dbReference type="ARBA" id="ARBA00004286"/>
    </source>
</evidence>
<feature type="compositionally biased region" description="Polar residues" evidence="12">
    <location>
        <begin position="44"/>
        <end position="55"/>
    </location>
</feature>
<dbReference type="GO" id="GO:0005634">
    <property type="term" value="C:nucleus"/>
    <property type="evidence" value="ECO:0007669"/>
    <property type="project" value="UniProtKB-SubCell"/>
</dbReference>
<evidence type="ECO:0000256" key="5">
    <source>
        <dbReference type="ARBA" id="ARBA00022741"/>
    </source>
</evidence>
<organism evidence="14 15">
    <name type="scientific">Purpureocillium lilacinum</name>
    <name type="common">Paecilomyces lilacinus</name>
    <dbReference type="NCBI Taxonomy" id="33203"/>
    <lineage>
        <taxon>Eukaryota</taxon>
        <taxon>Fungi</taxon>
        <taxon>Dikarya</taxon>
        <taxon>Ascomycota</taxon>
        <taxon>Pezizomycotina</taxon>
        <taxon>Sordariomycetes</taxon>
        <taxon>Hypocreomycetidae</taxon>
        <taxon>Hypocreales</taxon>
        <taxon>Ophiocordycipitaceae</taxon>
        <taxon>Purpureocillium</taxon>
    </lineage>
</organism>
<feature type="region of interest" description="Disordered" evidence="12">
    <location>
        <begin position="1"/>
        <end position="55"/>
    </location>
</feature>
<dbReference type="GO" id="GO:0030983">
    <property type="term" value="F:mismatched DNA binding"/>
    <property type="evidence" value="ECO:0007669"/>
    <property type="project" value="InterPro"/>
</dbReference>
<evidence type="ECO:0000256" key="10">
    <source>
        <dbReference type="ARBA" id="ARBA00073549"/>
    </source>
</evidence>
<dbReference type="InterPro" id="IPR027417">
    <property type="entry name" value="P-loop_NTPase"/>
</dbReference>
<accession>A0A2U3DZH1</accession>
<evidence type="ECO:0000256" key="11">
    <source>
        <dbReference type="ARBA" id="ARBA00077470"/>
    </source>
</evidence>
<dbReference type="Gene3D" id="3.40.50.300">
    <property type="entry name" value="P-loop containing nucleotide triphosphate hydrolases"/>
    <property type="match status" value="1"/>
</dbReference>
<dbReference type="PANTHER" id="PTHR11361">
    <property type="entry name" value="DNA MISMATCH REPAIR PROTEIN MUTS FAMILY MEMBER"/>
    <property type="match status" value="1"/>
</dbReference>
<keyword evidence="7" id="KW-0238">DNA-binding</keyword>
<evidence type="ECO:0000256" key="9">
    <source>
        <dbReference type="ARBA" id="ARBA00023254"/>
    </source>
</evidence>
<evidence type="ECO:0000256" key="7">
    <source>
        <dbReference type="ARBA" id="ARBA00023125"/>
    </source>
</evidence>
<dbReference type="SMART" id="SM00533">
    <property type="entry name" value="MUTSd"/>
    <property type="match status" value="1"/>
</dbReference>
<dbReference type="PROSITE" id="PS00486">
    <property type="entry name" value="DNA_MISMATCH_REPAIR_2"/>
    <property type="match status" value="1"/>
</dbReference>
<dbReference type="InterPro" id="IPR045076">
    <property type="entry name" value="MutS"/>
</dbReference>
<protein>
    <recommendedName>
        <fullName evidence="10">DNA mismatch repair protein MSH5</fullName>
    </recommendedName>
    <alternativeName>
        <fullName evidence="11">MutS protein homolog 5</fullName>
    </alternativeName>
</protein>
<keyword evidence="8" id="KW-0539">Nucleus</keyword>
<dbReference type="Pfam" id="PF00488">
    <property type="entry name" value="MutS_V"/>
    <property type="match status" value="1"/>
</dbReference>
<dbReference type="SUPFAM" id="SSF48334">
    <property type="entry name" value="DNA repair protein MutS, domain III"/>
    <property type="match status" value="1"/>
</dbReference>
<comment type="caution">
    <text evidence="14">The sequence shown here is derived from an EMBL/GenBank/DDBJ whole genome shotgun (WGS) entry which is preliminary data.</text>
</comment>
<dbReference type="FunFam" id="3.40.50.300:FF:001067">
    <property type="entry name" value="DNA mismatch repair protein MSH5"/>
    <property type="match status" value="1"/>
</dbReference>
<keyword evidence="9" id="KW-0469">Meiosis</keyword>
<feature type="compositionally biased region" description="Low complexity" evidence="12">
    <location>
        <begin position="15"/>
        <end position="24"/>
    </location>
</feature>
<gene>
    <name evidence="14" type="ORF">PCL_02996</name>
</gene>
<dbReference type="InterPro" id="IPR000432">
    <property type="entry name" value="DNA_mismatch_repair_MutS_C"/>
</dbReference>
<comment type="subcellular location">
    <subcellularLocation>
        <location evidence="2">Chromosome</location>
    </subcellularLocation>
    <subcellularLocation>
        <location evidence="1">Nucleus</location>
    </subcellularLocation>
</comment>
<evidence type="ECO:0000259" key="13">
    <source>
        <dbReference type="PROSITE" id="PS00486"/>
    </source>
</evidence>
<evidence type="ECO:0000256" key="8">
    <source>
        <dbReference type="ARBA" id="ARBA00023242"/>
    </source>
</evidence>
<evidence type="ECO:0000256" key="1">
    <source>
        <dbReference type="ARBA" id="ARBA00004123"/>
    </source>
</evidence>
<dbReference type="Gene3D" id="1.10.1420.10">
    <property type="match status" value="1"/>
</dbReference>
<dbReference type="Proteomes" id="UP000245956">
    <property type="component" value="Unassembled WGS sequence"/>
</dbReference>
<dbReference type="PANTHER" id="PTHR11361:SF20">
    <property type="entry name" value="MUTS PROTEIN HOMOLOG 5"/>
    <property type="match status" value="1"/>
</dbReference>
<name>A0A2U3DZH1_PURLI</name>
<dbReference type="GO" id="GO:0051026">
    <property type="term" value="P:chiasma assembly"/>
    <property type="evidence" value="ECO:0007669"/>
    <property type="project" value="TreeGrafter"/>
</dbReference>
<keyword evidence="6" id="KW-0067">ATP-binding</keyword>
<evidence type="ECO:0000313" key="14">
    <source>
        <dbReference type="EMBL" id="PWI67642.1"/>
    </source>
</evidence>
<dbReference type="GO" id="GO:0006298">
    <property type="term" value="P:mismatch repair"/>
    <property type="evidence" value="ECO:0007669"/>
    <property type="project" value="InterPro"/>
</dbReference>
<evidence type="ECO:0000256" key="6">
    <source>
        <dbReference type="ARBA" id="ARBA00022840"/>
    </source>
</evidence>
<keyword evidence="5" id="KW-0547">Nucleotide-binding</keyword>
<dbReference type="AlphaFoldDB" id="A0A2U3DZH1"/>
<comment type="similarity">
    <text evidence="3">Belongs to the DNA mismatch repair MutS family.</text>
</comment>
<feature type="domain" description="DNA mismatch repair proteins mutS family" evidence="13">
    <location>
        <begin position="805"/>
        <end position="821"/>
    </location>
</feature>
<dbReference type="SUPFAM" id="SSF52540">
    <property type="entry name" value="P-loop containing nucleoside triphosphate hydrolases"/>
    <property type="match status" value="1"/>
</dbReference>
<dbReference type="GO" id="GO:0005694">
    <property type="term" value="C:chromosome"/>
    <property type="evidence" value="ECO:0007669"/>
    <property type="project" value="UniProtKB-SubCell"/>
</dbReference>
<reference evidence="14 15" key="1">
    <citation type="journal article" date="2016" name="Front. Microbiol.">
        <title>Genome and transcriptome sequences reveal the specific parasitism of the nematophagous Purpureocillium lilacinum 36-1.</title>
        <authorList>
            <person name="Xie J."/>
            <person name="Li S."/>
            <person name="Mo C."/>
            <person name="Xiao X."/>
            <person name="Peng D."/>
            <person name="Wang G."/>
            <person name="Xiao Y."/>
        </authorList>
    </citation>
    <scope>NUCLEOTIDE SEQUENCE [LARGE SCALE GENOMIC DNA]</scope>
    <source>
        <strain evidence="14 15">36-1</strain>
    </source>
</reference>
<dbReference type="EMBL" id="LCWV01000018">
    <property type="protein sequence ID" value="PWI67642.1"/>
    <property type="molecule type" value="Genomic_DNA"/>
</dbReference>
<dbReference type="Pfam" id="PF05192">
    <property type="entry name" value="MutS_III"/>
    <property type="match status" value="1"/>
</dbReference>
<feature type="compositionally biased region" description="Basic residues" evidence="12">
    <location>
        <begin position="1"/>
        <end position="14"/>
    </location>
</feature>
<evidence type="ECO:0000313" key="15">
    <source>
        <dbReference type="Proteomes" id="UP000245956"/>
    </source>
</evidence>
<evidence type="ECO:0000256" key="12">
    <source>
        <dbReference type="SAM" id="MobiDB-lite"/>
    </source>
</evidence>